<dbReference type="Gramene" id="KCW80209">
    <property type="protein sequence ID" value="KCW80209"/>
    <property type="gene ID" value="EUGRSUZ_C01560"/>
</dbReference>
<dbReference type="AlphaFoldDB" id="A0A059CPP8"/>
<dbReference type="EMBL" id="KK198755">
    <property type="protein sequence ID" value="KCW80209.1"/>
    <property type="molecule type" value="Genomic_DNA"/>
</dbReference>
<name>A0A059CPP8_EUCGR</name>
<evidence type="ECO:0000313" key="1">
    <source>
        <dbReference type="EMBL" id="KCW80209.1"/>
    </source>
</evidence>
<protein>
    <submittedName>
        <fullName evidence="1">Uncharacterized protein</fullName>
    </submittedName>
</protein>
<accession>A0A059CPP8</accession>
<dbReference type="InParanoid" id="A0A059CPP8"/>
<reference evidence="1" key="1">
    <citation type="submission" date="2013-07" db="EMBL/GenBank/DDBJ databases">
        <title>The genome of Eucalyptus grandis.</title>
        <authorList>
            <person name="Schmutz J."/>
            <person name="Hayes R."/>
            <person name="Myburg A."/>
            <person name="Tuskan G."/>
            <person name="Grattapaglia D."/>
            <person name="Rokhsar D.S."/>
        </authorList>
    </citation>
    <scope>NUCLEOTIDE SEQUENCE</scope>
    <source>
        <tissue evidence="1">Leaf extractions</tissue>
    </source>
</reference>
<sequence length="81" mass="9274">MPTVNSPASRHIHIYTINFYFIDAVTYKQHIQRIMSKKPQCITTRLILNEGKQNSSKASLTGDSKRGSKPNLKCSLFYSRI</sequence>
<organism evidence="1">
    <name type="scientific">Eucalyptus grandis</name>
    <name type="common">Flooded gum</name>
    <dbReference type="NCBI Taxonomy" id="71139"/>
    <lineage>
        <taxon>Eukaryota</taxon>
        <taxon>Viridiplantae</taxon>
        <taxon>Streptophyta</taxon>
        <taxon>Embryophyta</taxon>
        <taxon>Tracheophyta</taxon>
        <taxon>Spermatophyta</taxon>
        <taxon>Magnoliopsida</taxon>
        <taxon>eudicotyledons</taxon>
        <taxon>Gunneridae</taxon>
        <taxon>Pentapetalae</taxon>
        <taxon>rosids</taxon>
        <taxon>malvids</taxon>
        <taxon>Myrtales</taxon>
        <taxon>Myrtaceae</taxon>
        <taxon>Myrtoideae</taxon>
        <taxon>Eucalypteae</taxon>
        <taxon>Eucalyptus</taxon>
    </lineage>
</organism>
<proteinExistence type="predicted"/>
<gene>
    <name evidence="1" type="ORF">EUGRSUZ_C01560</name>
</gene>